<keyword evidence="3" id="KW-0238">DNA-binding</keyword>
<keyword evidence="7" id="KW-1185">Reference proteome</keyword>
<dbReference type="GO" id="GO:0004519">
    <property type="term" value="F:endonuclease activity"/>
    <property type="evidence" value="ECO:0007669"/>
    <property type="project" value="UniProtKB-KW"/>
</dbReference>
<dbReference type="Proteomes" id="UP001601627">
    <property type="component" value="Unassembled WGS sequence"/>
</dbReference>
<protein>
    <submittedName>
        <fullName evidence="6">Restriction endonuclease subunit S</fullName>
        <ecNumber evidence="6">3.1.21.-</ecNumber>
    </submittedName>
</protein>
<name>A0ABW6PZM5_9ACTN</name>
<keyword evidence="2" id="KW-0680">Restriction system</keyword>
<comment type="similarity">
    <text evidence="1">Belongs to the type-I restriction system S methylase family.</text>
</comment>
<dbReference type="RefSeq" id="WP_388232765.1">
    <property type="nucleotide sequence ID" value="NZ_JBHVZQ010000001.1"/>
</dbReference>
<sequence>MTTSVFDPRSLRLPDTYELVRLGYVARLQNGLTVDAKRDVTGDVVTRPYLRVANVQAGSLSLESVTEITVPRSVARRSTLRPGDVLMTEGGDLDKLGRGTVWRGELEGCLHQNHIFAIRPDPQRLNGRFLAYLTQSLYGRCYFESTGTRTTNLASTNSSKIQSFPLPLPPLEEQCRIANYLDAETTRMDRMTAARDRQVSIIDAREESILDRFQPAKDVATIPVKYLVERVTSGPRGWGDYLADEGTPFIRITNIPRKGIDLDLSDLARVAAPSGPERERTRTRSGDVLVSITADIGSVAVVAGDAVDGNVSQHVALLRPRKDACDPRWLAYAVKAPRSRQSLAMNSYGGTKVGLGLADVSSLRVPQIPLWQQRSIAAAIDRELRGTREIRMVISRQLALLSERRQALITAAVTGQLDVTTARQGAPA</sequence>
<evidence type="ECO:0000256" key="4">
    <source>
        <dbReference type="ARBA" id="ARBA00038652"/>
    </source>
</evidence>
<evidence type="ECO:0000256" key="1">
    <source>
        <dbReference type="ARBA" id="ARBA00010923"/>
    </source>
</evidence>
<accession>A0ABW6PZM5</accession>
<dbReference type="Gene3D" id="3.90.220.20">
    <property type="entry name" value="DNA methylase specificity domains"/>
    <property type="match status" value="2"/>
</dbReference>
<dbReference type="Pfam" id="PF01420">
    <property type="entry name" value="Methylase_S"/>
    <property type="match status" value="1"/>
</dbReference>
<keyword evidence="6" id="KW-0255">Endonuclease</keyword>
<evidence type="ECO:0000256" key="3">
    <source>
        <dbReference type="ARBA" id="ARBA00023125"/>
    </source>
</evidence>
<comment type="caution">
    <text evidence="6">The sequence shown here is derived from an EMBL/GenBank/DDBJ whole genome shotgun (WGS) entry which is preliminary data.</text>
</comment>
<evidence type="ECO:0000313" key="7">
    <source>
        <dbReference type="Proteomes" id="UP001601627"/>
    </source>
</evidence>
<dbReference type="InterPro" id="IPR044946">
    <property type="entry name" value="Restrct_endonuc_typeI_TRD_sf"/>
</dbReference>
<evidence type="ECO:0000313" key="6">
    <source>
        <dbReference type="EMBL" id="MFF1272394.1"/>
    </source>
</evidence>
<keyword evidence="6" id="KW-0540">Nuclease</keyword>
<dbReference type="EMBL" id="JBHVZQ010000001">
    <property type="protein sequence ID" value="MFF1272394.1"/>
    <property type="molecule type" value="Genomic_DNA"/>
</dbReference>
<evidence type="ECO:0000259" key="5">
    <source>
        <dbReference type="Pfam" id="PF01420"/>
    </source>
</evidence>
<dbReference type="PANTHER" id="PTHR43140:SF1">
    <property type="entry name" value="TYPE I RESTRICTION ENZYME ECOKI SPECIFICITY SUBUNIT"/>
    <property type="match status" value="1"/>
</dbReference>
<dbReference type="InterPro" id="IPR051212">
    <property type="entry name" value="Type-I_RE_S_subunit"/>
</dbReference>
<reference evidence="6 7" key="1">
    <citation type="submission" date="2024-09" db="EMBL/GenBank/DDBJ databases">
        <title>The Natural Products Discovery Center: Release of the First 8490 Sequenced Strains for Exploring Actinobacteria Biosynthetic Diversity.</title>
        <authorList>
            <person name="Kalkreuter E."/>
            <person name="Kautsar S.A."/>
            <person name="Yang D."/>
            <person name="Bader C.D."/>
            <person name="Teijaro C.N."/>
            <person name="Fluegel L."/>
            <person name="Davis C.M."/>
            <person name="Simpson J.R."/>
            <person name="Lauterbach L."/>
            <person name="Steele A.D."/>
            <person name="Gui C."/>
            <person name="Meng S."/>
            <person name="Li G."/>
            <person name="Viehrig K."/>
            <person name="Ye F."/>
            <person name="Su P."/>
            <person name="Kiefer A.F."/>
            <person name="Nichols A."/>
            <person name="Cepeda A.J."/>
            <person name="Yan W."/>
            <person name="Fan B."/>
            <person name="Jiang Y."/>
            <person name="Adhikari A."/>
            <person name="Zheng C.-J."/>
            <person name="Schuster L."/>
            <person name="Cowan T.M."/>
            <person name="Smanski M.J."/>
            <person name="Chevrette M.G."/>
            <person name="De Carvalho L.P.S."/>
            <person name="Shen B."/>
        </authorList>
    </citation>
    <scope>NUCLEOTIDE SEQUENCE [LARGE SCALE GENOMIC DNA]</scope>
    <source>
        <strain evidence="6 7">NPDC058328</strain>
    </source>
</reference>
<keyword evidence="6" id="KW-0378">Hydrolase</keyword>
<dbReference type="SUPFAM" id="SSF116734">
    <property type="entry name" value="DNA methylase specificity domain"/>
    <property type="match status" value="2"/>
</dbReference>
<feature type="domain" description="Type I restriction modification DNA specificity" evidence="5">
    <location>
        <begin position="14"/>
        <end position="183"/>
    </location>
</feature>
<evidence type="ECO:0000256" key="2">
    <source>
        <dbReference type="ARBA" id="ARBA00022747"/>
    </source>
</evidence>
<dbReference type="EC" id="3.1.21.-" evidence="6"/>
<dbReference type="InterPro" id="IPR000055">
    <property type="entry name" value="Restrct_endonuc_typeI_TRD"/>
</dbReference>
<dbReference type="GO" id="GO:0016787">
    <property type="term" value="F:hydrolase activity"/>
    <property type="evidence" value="ECO:0007669"/>
    <property type="project" value="UniProtKB-KW"/>
</dbReference>
<dbReference type="CDD" id="cd17253">
    <property type="entry name" value="RMtype1_S_Eco933I-TRD2-CR2_like"/>
    <property type="match status" value="1"/>
</dbReference>
<comment type="subunit">
    <text evidence="4">The methyltransferase is composed of M and S polypeptides.</text>
</comment>
<gene>
    <name evidence="6" type="ORF">ACFVZC_03035</name>
</gene>
<dbReference type="PANTHER" id="PTHR43140">
    <property type="entry name" value="TYPE-1 RESTRICTION ENZYME ECOKI SPECIFICITY PROTEIN"/>
    <property type="match status" value="1"/>
</dbReference>
<proteinExistence type="inferred from homology"/>
<organism evidence="6 7">
    <name type="scientific">Streptomyces marokkonensis</name>
    <dbReference type="NCBI Taxonomy" id="324855"/>
    <lineage>
        <taxon>Bacteria</taxon>
        <taxon>Bacillati</taxon>
        <taxon>Actinomycetota</taxon>
        <taxon>Actinomycetes</taxon>
        <taxon>Kitasatosporales</taxon>
        <taxon>Streptomycetaceae</taxon>
        <taxon>Streptomyces</taxon>
    </lineage>
</organism>